<sequence>MQSLKARILRIIATILGFFGISSTFVACYGVPINAIGGRIFFDENNNSSYDEGEEIKGLSVKLEDTSETILTDENGDFYFIVSQNMEEGTLLIEDTDGEENGGKFKTKKIKRSVYDGDLIKMEKDN</sequence>
<keyword evidence="1" id="KW-0812">Transmembrane</keyword>
<name>A0A7T3RBA3_9SPIR</name>
<keyword evidence="1" id="KW-0472">Membrane</keyword>
<organism evidence="2 3">
    <name type="scientific">Treponema peruense</name>
    <dbReference type="NCBI Taxonomy" id="2787628"/>
    <lineage>
        <taxon>Bacteria</taxon>
        <taxon>Pseudomonadati</taxon>
        <taxon>Spirochaetota</taxon>
        <taxon>Spirochaetia</taxon>
        <taxon>Spirochaetales</taxon>
        <taxon>Treponemataceae</taxon>
        <taxon>Treponema</taxon>
    </lineage>
</organism>
<accession>A0A7T3RBA3</accession>
<dbReference type="Gene3D" id="2.60.40.10">
    <property type="entry name" value="Immunoglobulins"/>
    <property type="match status" value="1"/>
</dbReference>
<dbReference type="AlphaFoldDB" id="A0A7T3RBA3"/>
<evidence type="ECO:0008006" key="4">
    <source>
        <dbReference type="Google" id="ProtNLM"/>
    </source>
</evidence>
<keyword evidence="1" id="KW-1133">Transmembrane helix</keyword>
<dbReference type="PROSITE" id="PS51257">
    <property type="entry name" value="PROKAR_LIPOPROTEIN"/>
    <property type="match status" value="1"/>
</dbReference>
<evidence type="ECO:0000313" key="3">
    <source>
        <dbReference type="Proteomes" id="UP000595224"/>
    </source>
</evidence>
<keyword evidence="3" id="KW-1185">Reference proteome</keyword>
<protein>
    <recommendedName>
        <fullName evidence="4">Lipoprotein</fullName>
    </recommendedName>
</protein>
<dbReference type="EMBL" id="CP064936">
    <property type="protein sequence ID" value="QPZ99924.1"/>
    <property type="molecule type" value="Genomic_DNA"/>
</dbReference>
<gene>
    <name evidence="2" type="ORF">IWA51_06445</name>
</gene>
<proteinExistence type="predicted"/>
<dbReference type="Proteomes" id="UP000595224">
    <property type="component" value="Chromosome"/>
</dbReference>
<evidence type="ECO:0000256" key="1">
    <source>
        <dbReference type="SAM" id="Phobius"/>
    </source>
</evidence>
<evidence type="ECO:0000313" key="2">
    <source>
        <dbReference type="EMBL" id="QPZ99924.1"/>
    </source>
</evidence>
<dbReference type="InterPro" id="IPR013783">
    <property type="entry name" value="Ig-like_fold"/>
</dbReference>
<feature type="transmembrane region" description="Helical" evidence="1">
    <location>
        <begin position="12"/>
        <end position="32"/>
    </location>
</feature>
<reference evidence="2 3" key="1">
    <citation type="submission" date="2020-11" db="EMBL/GenBank/DDBJ databases">
        <title>Treponema Peruensis nv. sp., first commensal Treponema isolated from human feces.</title>
        <authorList>
            <person name="Belkhou C."/>
            <person name="Raes J."/>
        </authorList>
    </citation>
    <scope>NUCLEOTIDE SEQUENCE [LARGE SCALE GENOMIC DNA]</scope>
    <source>
        <strain evidence="2 3">RCC2812</strain>
    </source>
</reference>
<dbReference type="SUPFAM" id="SSF117074">
    <property type="entry name" value="Hypothetical protein PA1324"/>
    <property type="match status" value="1"/>
</dbReference>
<dbReference type="KEGG" id="tper:IWA51_06445"/>
<dbReference type="RefSeq" id="WP_177528000.1">
    <property type="nucleotide sequence ID" value="NZ_CBCSHE010000003.1"/>
</dbReference>